<evidence type="ECO:0000256" key="1">
    <source>
        <dbReference type="SAM" id="MobiDB-lite"/>
    </source>
</evidence>
<dbReference type="EMBL" id="KV448130">
    <property type="protein sequence ID" value="OAX43948.1"/>
    <property type="molecule type" value="Genomic_DNA"/>
</dbReference>
<name>A0A1B7NGB3_9AGAM</name>
<feature type="region of interest" description="Disordered" evidence="1">
    <location>
        <begin position="1"/>
        <end position="80"/>
    </location>
</feature>
<gene>
    <name evidence="2" type="ORF">K503DRAFT_765423</name>
</gene>
<sequence length="80" mass="9098">MIFIQHPLRRRHARRRPVKGSVANTSLAQRVPESPISYHPSTVPSITFTQHPLQRRNARRRPVKRSAANASLPQCVPESP</sequence>
<feature type="compositionally biased region" description="Polar residues" evidence="1">
    <location>
        <begin position="39"/>
        <end position="52"/>
    </location>
</feature>
<evidence type="ECO:0000313" key="2">
    <source>
        <dbReference type="EMBL" id="OAX43948.1"/>
    </source>
</evidence>
<feature type="compositionally biased region" description="Basic residues" evidence="1">
    <location>
        <begin position="7"/>
        <end position="18"/>
    </location>
</feature>
<reference evidence="2 3" key="1">
    <citation type="submission" date="2016-06" db="EMBL/GenBank/DDBJ databases">
        <title>Comparative genomics of the ectomycorrhizal sister species Rhizopogon vinicolor and Rhizopogon vesiculosus (Basidiomycota: Boletales) reveals a divergence of the mating type B locus.</title>
        <authorList>
            <consortium name="DOE Joint Genome Institute"/>
            <person name="Mujic A.B."/>
            <person name="Kuo A."/>
            <person name="Tritt A."/>
            <person name="Lipzen A."/>
            <person name="Chen C."/>
            <person name="Johnson J."/>
            <person name="Sharma A."/>
            <person name="Barry K."/>
            <person name="Grigoriev I.V."/>
            <person name="Spatafora J.W."/>
        </authorList>
    </citation>
    <scope>NUCLEOTIDE SEQUENCE [LARGE SCALE GENOMIC DNA]</scope>
    <source>
        <strain evidence="2 3">AM-OR11-026</strain>
    </source>
</reference>
<dbReference type="InParanoid" id="A0A1B7NGB3"/>
<proteinExistence type="predicted"/>
<protein>
    <submittedName>
        <fullName evidence="2">Uncharacterized protein</fullName>
    </submittedName>
</protein>
<evidence type="ECO:0000313" key="3">
    <source>
        <dbReference type="Proteomes" id="UP000092154"/>
    </source>
</evidence>
<accession>A0A1B7NGB3</accession>
<organism evidence="2 3">
    <name type="scientific">Rhizopogon vinicolor AM-OR11-026</name>
    <dbReference type="NCBI Taxonomy" id="1314800"/>
    <lineage>
        <taxon>Eukaryota</taxon>
        <taxon>Fungi</taxon>
        <taxon>Dikarya</taxon>
        <taxon>Basidiomycota</taxon>
        <taxon>Agaricomycotina</taxon>
        <taxon>Agaricomycetes</taxon>
        <taxon>Agaricomycetidae</taxon>
        <taxon>Boletales</taxon>
        <taxon>Suillineae</taxon>
        <taxon>Rhizopogonaceae</taxon>
        <taxon>Rhizopogon</taxon>
    </lineage>
</organism>
<feature type="compositionally biased region" description="Basic residues" evidence="1">
    <location>
        <begin position="53"/>
        <end position="64"/>
    </location>
</feature>
<dbReference type="Proteomes" id="UP000092154">
    <property type="component" value="Unassembled WGS sequence"/>
</dbReference>
<feature type="non-terminal residue" evidence="2">
    <location>
        <position position="80"/>
    </location>
</feature>
<dbReference type="AlphaFoldDB" id="A0A1B7NGB3"/>
<keyword evidence="3" id="KW-1185">Reference proteome</keyword>